<reference evidence="3" key="1">
    <citation type="submission" date="2021-03" db="EMBL/GenBank/DDBJ databases">
        <title>Revisited historic fungal species revealed as producer of novel bioactive compounds through whole genome sequencing and comparative genomics.</title>
        <authorList>
            <person name="Vignolle G.A."/>
            <person name="Hochenegger N."/>
            <person name="Mach R.L."/>
            <person name="Mach-Aigner A.R."/>
            <person name="Javad Rahimi M."/>
            <person name="Salim K.A."/>
            <person name="Chan C.M."/>
            <person name="Lim L.B.L."/>
            <person name="Cai F."/>
            <person name="Druzhinina I.S."/>
            <person name="U'Ren J.M."/>
            <person name="Derntl C."/>
        </authorList>
    </citation>
    <scope>NUCLEOTIDE SEQUENCE</scope>
    <source>
        <strain evidence="3">TUCIM 5799</strain>
    </source>
</reference>
<dbReference type="Proteomes" id="UP000829685">
    <property type="component" value="Unassembled WGS sequence"/>
</dbReference>
<dbReference type="AlphaFoldDB" id="A0A9P9W7K4"/>
<proteinExistence type="predicted"/>
<sequence length="417" mass="46268">MKERILPRLYINDAQDSPPGATPFALQFSCWHARMNAYELSIDAIKRTKKDLRDIINRVFDVRKLDRFGARRGVVTTEDYGLIAIYSGEPKRLSTLLSLCSLRGSTAIADSLITEGADVDITDAKGNTPVHYALNEHMSREYALTAYVSLQACLLVHRGARVDGKLEKNRQGPLVSLIRIHYLQHHGCIAAPSKWYSTLHRMNSDGAFDPRHLVPDTLSTIRYLIRAGVDVSPNTNDPRRLPLAHAIHCRDPKIVELLLAAGADPSPTFVVDGNREKYLFLTEAIYFSTPHIAQILLEAGAALEESPGSAQEPPILALSCQVHREKEFIDVARSICQRIHDIDRPIKGNSALWWSLKTGTFQISKILLQNGSSWGSRGVFMRAKVVETLLTTLLSNGTAHGTDAHRGSSRQTSHLGL</sequence>
<dbReference type="SUPFAM" id="SSF48403">
    <property type="entry name" value="Ankyrin repeat"/>
    <property type="match status" value="1"/>
</dbReference>
<dbReference type="Gene3D" id="1.25.40.20">
    <property type="entry name" value="Ankyrin repeat-containing domain"/>
    <property type="match status" value="2"/>
</dbReference>
<evidence type="ECO:0000256" key="1">
    <source>
        <dbReference type="ARBA" id="ARBA00022737"/>
    </source>
</evidence>
<dbReference type="InterPro" id="IPR002110">
    <property type="entry name" value="Ankyrin_rpt"/>
</dbReference>
<evidence type="ECO:0000256" key="2">
    <source>
        <dbReference type="ARBA" id="ARBA00023043"/>
    </source>
</evidence>
<dbReference type="EMBL" id="JAFIMR010000101">
    <property type="protein sequence ID" value="KAI1847466.1"/>
    <property type="molecule type" value="Genomic_DNA"/>
</dbReference>
<evidence type="ECO:0000313" key="3">
    <source>
        <dbReference type="EMBL" id="KAI1847466.1"/>
    </source>
</evidence>
<keyword evidence="1" id="KW-0677">Repeat</keyword>
<keyword evidence="2" id="KW-0040">ANK repeat</keyword>
<organism evidence="3 4">
    <name type="scientific">Neoarthrinium moseri</name>
    <dbReference type="NCBI Taxonomy" id="1658444"/>
    <lineage>
        <taxon>Eukaryota</taxon>
        <taxon>Fungi</taxon>
        <taxon>Dikarya</taxon>
        <taxon>Ascomycota</taxon>
        <taxon>Pezizomycotina</taxon>
        <taxon>Sordariomycetes</taxon>
        <taxon>Xylariomycetidae</taxon>
        <taxon>Amphisphaeriales</taxon>
        <taxon>Apiosporaceae</taxon>
        <taxon>Neoarthrinium</taxon>
    </lineage>
</organism>
<name>A0A9P9W7K4_9PEZI</name>
<accession>A0A9P9W7K4</accession>
<evidence type="ECO:0008006" key="5">
    <source>
        <dbReference type="Google" id="ProtNLM"/>
    </source>
</evidence>
<evidence type="ECO:0000313" key="4">
    <source>
        <dbReference type="Proteomes" id="UP000829685"/>
    </source>
</evidence>
<keyword evidence="4" id="KW-1185">Reference proteome</keyword>
<dbReference type="PANTHER" id="PTHR24198">
    <property type="entry name" value="ANKYRIN REPEAT AND PROTEIN KINASE DOMAIN-CONTAINING PROTEIN"/>
    <property type="match status" value="1"/>
</dbReference>
<comment type="caution">
    <text evidence="3">The sequence shown here is derived from an EMBL/GenBank/DDBJ whole genome shotgun (WGS) entry which is preliminary data.</text>
</comment>
<dbReference type="PANTHER" id="PTHR24198:SF165">
    <property type="entry name" value="ANKYRIN REPEAT-CONTAINING PROTEIN-RELATED"/>
    <property type="match status" value="1"/>
</dbReference>
<gene>
    <name evidence="3" type="ORF">JX265_013958</name>
</gene>
<dbReference type="SMART" id="SM00248">
    <property type="entry name" value="ANK"/>
    <property type="match status" value="4"/>
</dbReference>
<dbReference type="InterPro" id="IPR036770">
    <property type="entry name" value="Ankyrin_rpt-contain_sf"/>
</dbReference>
<protein>
    <recommendedName>
        <fullName evidence="5">Ankyrin</fullName>
    </recommendedName>
</protein>